<dbReference type="InterPro" id="IPR000014">
    <property type="entry name" value="PAS"/>
</dbReference>
<feature type="transmembrane region" description="Helical" evidence="14">
    <location>
        <begin position="318"/>
        <end position="339"/>
    </location>
</feature>
<evidence type="ECO:0000256" key="1">
    <source>
        <dbReference type="ARBA" id="ARBA00000085"/>
    </source>
</evidence>
<dbReference type="SMART" id="SM00091">
    <property type="entry name" value="PAS"/>
    <property type="match status" value="4"/>
</dbReference>
<comment type="subcellular location">
    <subcellularLocation>
        <location evidence="2">Cell membrane</location>
        <topology evidence="2">Multi-pass membrane protein</topology>
    </subcellularLocation>
</comment>
<feature type="domain" description="PAC" evidence="18">
    <location>
        <begin position="426"/>
        <end position="478"/>
    </location>
</feature>
<dbReference type="InterPro" id="IPR006189">
    <property type="entry name" value="CHASE_dom"/>
</dbReference>
<dbReference type="InterPro" id="IPR013767">
    <property type="entry name" value="PAS_fold"/>
</dbReference>
<evidence type="ECO:0000259" key="20">
    <source>
        <dbReference type="PROSITE" id="PS50894"/>
    </source>
</evidence>
<dbReference type="SMART" id="SM00448">
    <property type="entry name" value="REC"/>
    <property type="match status" value="2"/>
</dbReference>
<feature type="transmembrane region" description="Helical" evidence="14">
    <location>
        <begin position="16"/>
        <end position="35"/>
    </location>
</feature>
<feature type="modified residue" description="4-aspartylphosphate" evidence="13">
    <location>
        <position position="1349"/>
    </location>
</feature>
<feature type="domain" description="PAC" evidence="18">
    <location>
        <begin position="714"/>
        <end position="766"/>
    </location>
</feature>
<evidence type="ECO:0000256" key="13">
    <source>
        <dbReference type="PROSITE-ProRule" id="PRU00169"/>
    </source>
</evidence>
<keyword evidence="4" id="KW-1003">Cell membrane</keyword>
<evidence type="ECO:0000256" key="7">
    <source>
        <dbReference type="ARBA" id="ARBA00022741"/>
    </source>
</evidence>
<keyword evidence="9 14" id="KW-1133">Transmembrane helix</keyword>
<dbReference type="Pfam" id="PF00512">
    <property type="entry name" value="HisKA"/>
    <property type="match status" value="1"/>
</dbReference>
<dbReference type="CDD" id="cd16922">
    <property type="entry name" value="HATPase_EvgS-ArcB-TorS-like"/>
    <property type="match status" value="1"/>
</dbReference>
<dbReference type="NCBIfam" id="TIGR00229">
    <property type="entry name" value="sensory_box"/>
    <property type="match status" value="4"/>
</dbReference>
<comment type="caution">
    <text evidence="21">The sequence shown here is derived from an EMBL/GenBank/DDBJ whole genome shotgun (WGS) entry which is preliminary data.</text>
</comment>
<feature type="domain" description="Histidine kinase" evidence="15">
    <location>
        <begin position="915"/>
        <end position="1136"/>
    </location>
</feature>
<dbReference type="InterPro" id="IPR003661">
    <property type="entry name" value="HisK_dim/P_dom"/>
</dbReference>
<feature type="domain" description="PAS" evidence="17">
    <location>
        <begin position="352"/>
        <end position="422"/>
    </location>
</feature>
<keyword evidence="8" id="KW-0067">ATP-binding</keyword>
<dbReference type="EC" id="2.7.13.3" evidence="3"/>
<feature type="domain" description="Response regulatory" evidence="16">
    <location>
        <begin position="1154"/>
        <end position="1278"/>
    </location>
</feature>
<dbReference type="PROSITE" id="PS50109">
    <property type="entry name" value="HIS_KIN"/>
    <property type="match status" value="1"/>
</dbReference>
<evidence type="ECO:0000313" key="22">
    <source>
        <dbReference type="Proteomes" id="UP001165395"/>
    </source>
</evidence>
<dbReference type="InterPro" id="IPR011006">
    <property type="entry name" value="CheY-like_superfamily"/>
</dbReference>
<feature type="domain" description="PAS" evidence="17">
    <location>
        <begin position="625"/>
        <end position="671"/>
    </location>
</feature>
<feature type="domain" description="PAC" evidence="18">
    <location>
        <begin position="844"/>
        <end position="897"/>
    </location>
</feature>
<dbReference type="PROSITE" id="PS50894">
    <property type="entry name" value="HPT"/>
    <property type="match status" value="1"/>
</dbReference>
<keyword evidence="5 13" id="KW-0597">Phosphoprotein</keyword>
<organism evidence="21 22">
    <name type="scientific">Leeia speluncae</name>
    <dbReference type="NCBI Taxonomy" id="2884804"/>
    <lineage>
        <taxon>Bacteria</taxon>
        <taxon>Pseudomonadati</taxon>
        <taxon>Pseudomonadota</taxon>
        <taxon>Betaproteobacteria</taxon>
        <taxon>Neisseriales</taxon>
        <taxon>Leeiaceae</taxon>
        <taxon>Leeia</taxon>
    </lineage>
</organism>
<dbReference type="CDD" id="cd00130">
    <property type="entry name" value="PAS"/>
    <property type="match status" value="4"/>
</dbReference>
<feature type="modified residue" description="Phosphohistidine" evidence="12">
    <location>
        <position position="1494"/>
    </location>
</feature>
<evidence type="ECO:0000256" key="10">
    <source>
        <dbReference type="ARBA" id="ARBA00023012"/>
    </source>
</evidence>
<dbReference type="Pfam" id="PF13426">
    <property type="entry name" value="PAS_9"/>
    <property type="match status" value="1"/>
</dbReference>
<evidence type="ECO:0000256" key="2">
    <source>
        <dbReference type="ARBA" id="ARBA00004651"/>
    </source>
</evidence>
<protein>
    <recommendedName>
        <fullName evidence="3">histidine kinase</fullName>
        <ecNumber evidence="3">2.7.13.3</ecNumber>
    </recommendedName>
</protein>
<dbReference type="PROSITE" id="PS50112">
    <property type="entry name" value="PAS"/>
    <property type="match status" value="3"/>
</dbReference>
<dbReference type="PRINTS" id="PR00344">
    <property type="entry name" value="BCTRLSENSOR"/>
</dbReference>
<dbReference type="InterPro" id="IPR001789">
    <property type="entry name" value="Sig_transdc_resp-reg_receiver"/>
</dbReference>
<dbReference type="Pfam" id="PF01627">
    <property type="entry name" value="Hpt"/>
    <property type="match status" value="1"/>
</dbReference>
<dbReference type="EMBL" id="JAJBZT010000006">
    <property type="protein sequence ID" value="MCB6184206.1"/>
    <property type="molecule type" value="Genomic_DNA"/>
</dbReference>
<keyword evidence="22" id="KW-1185">Reference proteome</keyword>
<dbReference type="Pfam" id="PF03924">
    <property type="entry name" value="CHASE"/>
    <property type="match status" value="1"/>
</dbReference>
<dbReference type="Pfam" id="PF00072">
    <property type="entry name" value="Response_reg"/>
    <property type="match status" value="2"/>
</dbReference>
<evidence type="ECO:0000256" key="6">
    <source>
        <dbReference type="ARBA" id="ARBA00022692"/>
    </source>
</evidence>
<evidence type="ECO:0000256" key="4">
    <source>
        <dbReference type="ARBA" id="ARBA00022475"/>
    </source>
</evidence>
<evidence type="ECO:0000256" key="5">
    <source>
        <dbReference type="ARBA" id="ARBA00022553"/>
    </source>
</evidence>
<dbReference type="Gene3D" id="1.20.120.160">
    <property type="entry name" value="HPT domain"/>
    <property type="match status" value="1"/>
</dbReference>
<dbReference type="PROSITE" id="PS50110">
    <property type="entry name" value="RESPONSE_REGULATORY"/>
    <property type="match status" value="2"/>
</dbReference>
<dbReference type="InterPro" id="IPR042240">
    <property type="entry name" value="CHASE_sf"/>
</dbReference>
<evidence type="ECO:0000256" key="9">
    <source>
        <dbReference type="ARBA" id="ARBA00022989"/>
    </source>
</evidence>
<keyword evidence="10" id="KW-0902">Two-component regulatory system</keyword>
<dbReference type="SMART" id="SM00388">
    <property type="entry name" value="HisKA"/>
    <property type="match status" value="1"/>
</dbReference>
<dbReference type="SMART" id="SM01079">
    <property type="entry name" value="CHASE"/>
    <property type="match status" value="1"/>
</dbReference>
<dbReference type="CDD" id="cd17546">
    <property type="entry name" value="REC_hyHK_CKI1_RcsC-like"/>
    <property type="match status" value="2"/>
</dbReference>
<dbReference type="Gene3D" id="2.10.70.100">
    <property type="match status" value="1"/>
</dbReference>
<dbReference type="InterPro" id="IPR035965">
    <property type="entry name" value="PAS-like_dom_sf"/>
</dbReference>
<dbReference type="SMART" id="SM00086">
    <property type="entry name" value="PAC"/>
    <property type="match status" value="4"/>
</dbReference>
<evidence type="ECO:0000313" key="21">
    <source>
        <dbReference type="EMBL" id="MCB6184206.1"/>
    </source>
</evidence>
<dbReference type="Gene3D" id="1.10.287.130">
    <property type="match status" value="1"/>
</dbReference>
<keyword evidence="6 14" id="KW-0812">Transmembrane</keyword>
<dbReference type="Pfam" id="PF00989">
    <property type="entry name" value="PAS"/>
    <property type="match status" value="1"/>
</dbReference>
<accession>A0ABS8D7R6</accession>
<reference evidence="21" key="1">
    <citation type="submission" date="2021-10" db="EMBL/GenBank/DDBJ databases">
        <title>The complete genome sequence of Leeia sp. TBRC 13508.</title>
        <authorList>
            <person name="Charoenyingcharoen P."/>
            <person name="Yukphan P."/>
        </authorList>
    </citation>
    <scope>NUCLEOTIDE SEQUENCE</scope>
    <source>
        <strain evidence="21">TBRC 13508</strain>
    </source>
</reference>
<evidence type="ECO:0000256" key="14">
    <source>
        <dbReference type="SAM" id="Phobius"/>
    </source>
</evidence>
<feature type="domain" description="CHASE" evidence="19">
    <location>
        <begin position="79"/>
        <end position="243"/>
    </location>
</feature>
<feature type="domain" description="Response regulatory" evidence="16">
    <location>
        <begin position="1299"/>
        <end position="1414"/>
    </location>
</feature>
<sequence length="1637" mass="181060">MTKAIRNLVMSPIKQGAIVLLLGLMLTGSLVWLMMRYEERVIISAVEKRAEHILDESRDKVFKFQYGLRGLRGTIAASGKSDITFNEFERYSATRDLKAEFPGAMGIGYIIRVPAADEAAFIARMKADGRPNFAIRMLSPHNGEKFIIEYVSPKERNQAAFGLDVASETNRHRAAMYSMKTGTLALTGPITLVQKTGAKKQSFLLMLPYYGEANVPATEAERLAKLKGWTYAPLSIADILQGIDIDPNQEQVEIIDVTDEANPSRFYLSTHKNQSEHQSLFFAGSDTFTKQVSVFSRDWRIIYHAEPLFIKRLNLPSIAGIAGIGAILSILSALGWFSWQTAQWKARLVLKGQSKLAAIVDSSTDAIIGKDLDGRVISWNAGAEKLFGYSAEEAIGNSIAKLIIPHEMLGEESEILDKVRSGKILPPFETTRRRKDGTLLPVSIAVAPIFDEYGRIIGASKTARDITHQKAAEQKVAQINAELEYKVAQRTKELTLANRENAVLLDTIKSQFFYAMTNRAGVMFDVNEVLCNVLGYSREEMIGESLQRIGANVHLVNFWDDLWTDVAENGAWHGEFCTRSKDGHEVWFDAVIASLPGNQKYDLRYFFIGIDTTERRQKDERIQRLNAQFQGVLNAASEISIIATDLEGVITVFNTGAQRMLGYTEEEMVGKVTPAVVHLRNEVIERGNELSEQFGETIEGFRAFVHIPELEGAENREWTYVRKDGSHIKVMLCVTANKDSSGKIIGYLGVAIDITQEQEQKAMLVKVAEKMELAAKVAKLGIWEWDMHSQQLSWNDEMFNIYGYHTILTPQELTQENWFARIHPDDYQMVTASFEPALTGEGGMDLEYRIVLPTGEVRTLKALSYVVHDSQNQDAIAVVGINIDITKERNYESSLLEAKQLAEQGSIAKSQFLANMSHEIRTPLNAVLGLLQLLQKTELTARQADYTTKARSSARSLLDLLNDILDFSKIEAGKMEIANEEFSLETLLRELADVLVAYQGGKPIEVLYAIDPKVPLNLIGDSVRIKQVLINLAGNAIKFTEQGSVSVAVELLKSDSQQAKMRFSVVDTGIGISEEQLQRLFQSFVQAESSTSRKYGGTGLGLVISKRLIDQMNAELLVRSEVGVGSTFWFELTLPIGTRASILNLNVLAKPLLKVLIVEDNTLTAGVLMSCLPKEWKGAAIAHSGRLAIDMLQSAYQDGHPFDVVLMDWEMPEMDGIETAYAIKALPEIGATTHIVMSTAHGTEAFVELEGSGSAPFDGYLTKPFTPQQFLDAVAIIQGEASPLLFSAIPNTTSLQNVRILVVEDNPLNRQVASELLEGEGAIVTLAEGGEIAIDKLLQAETFDLILMDVQMPDMDGYEATRRIREFNQEIPIIALTANVALSDKVDCLNAGMNDHIGKPIDIEQVVSVVSKYTHLVAPIANTKSLSKPQEVEENASQRGLIEPIKTILGRYGHNANIYLRTLESFVSSKDQLLGDVVFAIENNHHHLMAGAWHALKGVAATIGASELSQLASENEKLAKNNKETAASLFTQIDIEKTTSLIEDSVNALFEQLDPIIKTKQKSNKTEKSSLSSSEVEEKIASLVVLLENNNLEALKLAEELAGLIDSSDKTLQQAMSSVSILQFDAALSLLKDRKRS</sequence>
<evidence type="ECO:0000256" key="8">
    <source>
        <dbReference type="ARBA" id="ARBA00022840"/>
    </source>
</evidence>
<gene>
    <name evidence="21" type="ORF">LIN78_11680</name>
</gene>
<evidence type="ECO:0000256" key="12">
    <source>
        <dbReference type="PROSITE-ProRule" id="PRU00110"/>
    </source>
</evidence>
<evidence type="ECO:0000256" key="3">
    <source>
        <dbReference type="ARBA" id="ARBA00012438"/>
    </source>
</evidence>
<name>A0ABS8D7R6_9NEIS</name>
<evidence type="ECO:0000259" key="18">
    <source>
        <dbReference type="PROSITE" id="PS50113"/>
    </source>
</evidence>
<dbReference type="SUPFAM" id="SSF52172">
    <property type="entry name" value="CheY-like"/>
    <property type="match status" value="2"/>
</dbReference>
<dbReference type="PANTHER" id="PTHR45339:SF1">
    <property type="entry name" value="HYBRID SIGNAL TRANSDUCTION HISTIDINE KINASE J"/>
    <property type="match status" value="1"/>
</dbReference>
<proteinExistence type="predicted"/>
<dbReference type="PROSITE" id="PS50113">
    <property type="entry name" value="PAC"/>
    <property type="match status" value="3"/>
</dbReference>
<dbReference type="InterPro" id="IPR008207">
    <property type="entry name" value="Sig_transdc_His_kin_Hpt_dom"/>
</dbReference>
<dbReference type="Gene3D" id="3.30.565.10">
    <property type="entry name" value="Histidine kinase-like ATPase, C-terminal domain"/>
    <property type="match status" value="1"/>
</dbReference>
<dbReference type="SUPFAM" id="SSF47226">
    <property type="entry name" value="Histidine-containing phosphotransfer domain, HPT domain"/>
    <property type="match status" value="1"/>
</dbReference>
<dbReference type="SMART" id="SM00387">
    <property type="entry name" value="HATPase_c"/>
    <property type="match status" value="1"/>
</dbReference>
<dbReference type="InterPro" id="IPR003594">
    <property type="entry name" value="HATPase_dom"/>
</dbReference>
<dbReference type="Pfam" id="PF02518">
    <property type="entry name" value="HATPase_c"/>
    <property type="match status" value="1"/>
</dbReference>
<dbReference type="SUPFAM" id="SSF55874">
    <property type="entry name" value="ATPase domain of HSP90 chaperone/DNA topoisomerase II/histidine kinase"/>
    <property type="match status" value="1"/>
</dbReference>
<feature type="modified residue" description="4-aspartylphosphate" evidence="13">
    <location>
        <position position="1208"/>
    </location>
</feature>
<dbReference type="PROSITE" id="PS50839">
    <property type="entry name" value="CHASE"/>
    <property type="match status" value="1"/>
</dbReference>
<dbReference type="InterPro" id="IPR001610">
    <property type="entry name" value="PAC"/>
</dbReference>
<feature type="domain" description="HPt" evidence="20">
    <location>
        <begin position="1455"/>
        <end position="1556"/>
    </location>
</feature>
<dbReference type="SUPFAM" id="SSF47384">
    <property type="entry name" value="Homodimeric domain of signal transducing histidine kinase"/>
    <property type="match status" value="1"/>
</dbReference>
<dbReference type="Gene3D" id="3.40.50.2300">
    <property type="match status" value="2"/>
</dbReference>
<dbReference type="InterPro" id="IPR036890">
    <property type="entry name" value="HATPase_C_sf"/>
</dbReference>
<dbReference type="PANTHER" id="PTHR45339">
    <property type="entry name" value="HYBRID SIGNAL TRANSDUCTION HISTIDINE KINASE J"/>
    <property type="match status" value="1"/>
</dbReference>
<dbReference type="Pfam" id="PF08447">
    <property type="entry name" value="PAS_3"/>
    <property type="match status" value="2"/>
</dbReference>
<evidence type="ECO:0000259" key="19">
    <source>
        <dbReference type="PROSITE" id="PS50839"/>
    </source>
</evidence>
<feature type="domain" description="PAS" evidence="17">
    <location>
        <begin position="516"/>
        <end position="546"/>
    </location>
</feature>
<dbReference type="InterPro" id="IPR013655">
    <property type="entry name" value="PAS_fold_3"/>
</dbReference>
<dbReference type="InterPro" id="IPR036641">
    <property type="entry name" value="HPT_dom_sf"/>
</dbReference>
<dbReference type="Proteomes" id="UP001165395">
    <property type="component" value="Unassembled WGS sequence"/>
</dbReference>
<keyword evidence="7" id="KW-0547">Nucleotide-binding</keyword>
<dbReference type="Gene3D" id="3.30.450.350">
    <property type="entry name" value="CHASE domain"/>
    <property type="match status" value="1"/>
</dbReference>
<dbReference type="InterPro" id="IPR036097">
    <property type="entry name" value="HisK_dim/P_sf"/>
</dbReference>
<dbReference type="InterPro" id="IPR005467">
    <property type="entry name" value="His_kinase_dom"/>
</dbReference>
<evidence type="ECO:0000259" key="15">
    <source>
        <dbReference type="PROSITE" id="PS50109"/>
    </source>
</evidence>
<dbReference type="CDD" id="cd00082">
    <property type="entry name" value="HisKA"/>
    <property type="match status" value="1"/>
</dbReference>
<dbReference type="InterPro" id="IPR004358">
    <property type="entry name" value="Sig_transdc_His_kin-like_C"/>
</dbReference>
<dbReference type="SUPFAM" id="SSF55785">
    <property type="entry name" value="PYP-like sensor domain (PAS domain)"/>
    <property type="match status" value="4"/>
</dbReference>
<dbReference type="InterPro" id="IPR000700">
    <property type="entry name" value="PAS-assoc_C"/>
</dbReference>
<evidence type="ECO:0000259" key="16">
    <source>
        <dbReference type="PROSITE" id="PS50110"/>
    </source>
</evidence>
<comment type="catalytic activity">
    <reaction evidence="1">
        <text>ATP + protein L-histidine = ADP + protein N-phospho-L-histidine.</text>
        <dbReference type="EC" id="2.7.13.3"/>
    </reaction>
</comment>
<dbReference type="Gene3D" id="3.30.450.20">
    <property type="entry name" value="PAS domain"/>
    <property type="match status" value="4"/>
</dbReference>
<evidence type="ECO:0000256" key="11">
    <source>
        <dbReference type="ARBA" id="ARBA00023136"/>
    </source>
</evidence>
<keyword evidence="11 14" id="KW-0472">Membrane</keyword>
<dbReference type="RefSeq" id="WP_227181019.1">
    <property type="nucleotide sequence ID" value="NZ_JAJBZT010000006.1"/>
</dbReference>
<evidence type="ECO:0000259" key="17">
    <source>
        <dbReference type="PROSITE" id="PS50112"/>
    </source>
</evidence>